<gene>
    <name evidence="2" type="ORF">Dfulv_41280</name>
</gene>
<name>A0ABY5VUL4_9ACTN</name>
<dbReference type="Proteomes" id="UP001059617">
    <property type="component" value="Chromosome"/>
</dbReference>
<feature type="transmembrane region" description="Helical" evidence="1">
    <location>
        <begin position="41"/>
        <end position="64"/>
    </location>
</feature>
<proteinExistence type="predicted"/>
<evidence type="ECO:0000313" key="2">
    <source>
        <dbReference type="EMBL" id="UWP81488.1"/>
    </source>
</evidence>
<evidence type="ECO:0000313" key="3">
    <source>
        <dbReference type="Proteomes" id="UP001059617"/>
    </source>
</evidence>
<keyword evidence="3" id="KW-1185">Reference proteome</keyword>
<reference evidence="2" key="1">
    <citation type="submission" date="2021-04" db="EMBL/GenBank/DDBJ databases">
        <authorList>
            <person name="Hartkoorn R.C."/>
            <person name="Beaudoing E."/>
            <person name="Hot D."/>
        </authorList>
    </citation>
    <scope>NUCLEOTIDE SEQUENCE</scope>
    <source>
        <strain evidence="2">NRRL B-16292</strain>
    </source>
</reference>
<keyword evidence="1" id="KW-0812">Transmembrane</keyword>
<dbReference type="RefSeq" id="WP_259859253.1">
    <property type="nucleotide sequence ID" value="NZ_BAAAST010000002.1"/>
</dbReference>
<dbReference type="EMBL" id="CP073720">
    <property type="protein sequence ID" value="UWP81488.1"/>
    <property type="molecule type" value="Genomic_DNA"/>
</dbReference>
<reference evidence="2" key="2">
    <citation type="submission" date="2022-09" db="EMBL/GenBank/DDBJ databases">
        <title>Biosynthetic gene clusters of Dactylosporangioum fulvum.</title>
        <authorList>
            <person name="Caradec T."/>
        </authorList>
    </citation>
    <scope>NUCLEOTIDE SEQUENCE</scope>
    <source>
        <strain evidence="2">NRRL B-16292</strain>
    </source>
</reference>
<keyword evidence="1" id="KW-1133">Transmembrane helix</keyword>
<protein>
    <submittedName>
        <fullName evidence="2">Uncharacterized protein</fullName>
    </submittedName>
</protein>
<keyword evidence="1" id="KW-0472">Membrane</keyword>
<accession>A0ABY5VUL4</accession>
<feature type="transmembrane region" description="Helical" evidence="1">
    <location>
        <begin position="12"/>
        <end position="29"/>
    </location>
</feature>
<sequence length="69" mass="7723">MAQVYTPVIRWRFLVTALLAVASAVTYLKRRFVLTQQLLRVMAVVGLFTGVIPGLLAFVAWHLARNSHA</sequence>
<evidence type="ECO:0000256" key="1">
    <source>
        <dbReference type="SAM" id="Phobius"/>
    </source>
</evidence>
<organism evidence="2 3">
    <name type="scientific">Dactylosporangium fulvum</name>
    <dbReference type="NCBI Taxonomy" id="53359"/>
    <lineage>
        <taxon>Bacteria</taxon>
        <taxon>Bacillati</taxon>
        <taxon>Actinomycetota</taxon>
        <taxon>Actinomycetes</taxon>
        <taxon>Micromonosporales</taxon>
        <taxon>Micromonosporaceae</taxon>
        <taxon>Dactylosporangium</taxon>
    </lineage>
</organism>